<reference evidence="2" key="2">
    <citation type="submission" date="2019-02" db="EMBL/GenBank/DDBJ databases">
        <title>Granulicella sibirica sp. nov., a psychrotolerant acidobacterium isolated from an organic soil layer in forested tundra, West Siberia.</title>
        <authorList>
            <person name="Oshkin I.Y."/>
            <person name="Kulichevskaya I.S."/>
            <person name="Rijpstra W.I.C."/>
            <person name="Sinninghe Damste J.S."/>
            <person name="Rakitin A.L."/>
            <person name="Ravin N.V."/>
            <person name="Dedysh S.N."/>
        </authorList>
    </citation>
    <scope>NUCLEOTIDE SEQUENCE [LARGE SCALE GENOMIC DNA]</scope>
    <source>
        <strain evidence="2">AF10</strain>
    </source>
</reference>
<dbReference type="Proteomes" id="UP000289437">
    <property type="component" value="Unassembled WGS sequence"/>
</dbReference>
<organism evidence="1 2">
    <name type="scientific">Granulicella sibirica</name>
    <dbReference type="NCBI Taxonomy" id="2479048"/>
    <lineage>
        <taxon>Bacteria</taxon>
        <taxon>Pseudomonadati</taxon>
        <taxon>Acidobacteriota</taxon>
        <taxon>Terriglobia</taxon>
        <taxon>Terriglobales</taxon>
        <taxon>Acidobacteriaceae</taxon>
        <taxon>Granulicella</taxon>
    </lineage>
</organism>
<dbReference type="InterPro" id="IPR029063">
    <property type="entry name" value="SAM-dependent_MTases_sf"/>
</dbReference>
<sequence>MDRMAQLVSTFPARARRKLRLLLQGRVQCFEQALSLVEDKRGIEIGGPTDLFRGWRTPSRCHWAFAPLPIYDRVGSLDNCNFSDRTAWGEHQQSYRFSSSRAPGKVIIAEGSNLASVSAGTYDFVLSSHNLEHFANPIKALLEWKRITRSQGALILVLPHYKSTFDHLRKTTSVEHMFDDFRNDVAEDDTTHLEEVVRLHDITMDGFLKSGSREEFRIRCENNFSNRMMHHHVFDERNSTELLTRVGLEVIAVELSLPYHMIILARWRE</sequence>
<evidence type="ECO:0000313" key="2">
    <source>
        <dbReference type="Proteomes" id="UP000289437"/>
    </source>
</evidence>
<dbReference type="EMBL" id="RDSM01000001">
    <property type="protein sequence ID" value="RXH58441.1"/>
    <property type="molecule type" value="Genomic_DNA"/>
</dbReference>
<name>A0A4Q0T9Y3_9BACT</name>
<dbReference type="SUPFAM" id="SSF53335">
    <property type="entry name" value="S-adenosyl-L-methionine-dependent methyltransferases"/>
    <property type="match status" value="1"/>
</dbReference>
<evidence type="ECO:0008006" key="3">
    <source>
        <dbReference type="Google" id="ProtNLM"/>
    </source>
</evidence>
<evidence type="ECO:0000313" key="1">
    <source>
        <dbReference type="EMBL" id="RXH58441.1"/>
    </source>
</evidence>
<gene>
    <name evidence="1" type="ORF">GRAN_1751</name>
</gene>
<dbReference type="Pfam" id="PF13489">
    <property type="entry name" value="Methyltransf_23"/>
    <property type="match status" value="1"/>
</dbReference>
<comment type="caution">
    <text evidence="1">The sequence shown here is derived from an EMBL/GenBank/DDBJ whole genome shotgun (WGS) entry which is preliminary data.</text>
</comment>
<reference evidence="1 2" key="1">
    <citation type="submission" date="2018-11" db="EMBL/GenBank/DDBJ databases">
        <authorList>
            <person name="Mardanov A.V."/>
            <person name="Ravin N.V."/>
            <person name="Dedysh S.N."/>
        </authorList>
    </citation>
    <scope>NUCLEOTIDE SEQUENCE [LARGE SCALE GENOMIC DNA]</scope>
    <source>
        <strain evidence="1 2">AF10</strain>
    </source>
</reference>
<protein>
    <recommendedName>
        <fullName evidence="3">Methyltransferase type 11 domain-containing protein</fullName>
    </recommendedName>
</protein>
<keyword evidence="2" id="KW-1185">Reference proteome</keyword>
<accession>A0A4Q0T9Y3</accession>
<dbReference type="AlphaFoldDB" id="A0A4Q0T9Y3"/>
<proteinExistence type="predicted"/>
<dbReference type="Gene3D" id="3.40.50.150">
    <property type="entry name" value="Vaccinia Virus protein VP39"/>
    <property type="match status" value="1"/>
</dbReference>